<sequence length="203" mass="22702">MTKIRKCQSPLVAARGQAAASGFKLHAALRCLGQPLFRGKTAFEFAVLLEINREVTNWSCLPLELQAGPQAHVPDFLVFKGDQAFLIDVRDANSGTPSWIADRARAAGYQYSVADPVDPQSFRYRNARDLLRYARWTCPLGDRVRLLAAFDEHGSLTISECLTAFRETNPMAGLASLILHRFVDVDLDEAILGPETRVKRWRD</sequence>
<evidence type="ECO:0000313" key="2">
    <source>
        <dbReference type="Proteomes" id="UP000241247"/>
    </source>
</evidence>
<reference evidence="1 2" key="1">
    <citation type="submission" date="2018-04" db="EMBL/GenBank/DDBJ databases">
        <title>Genomic Encyclopedia of Type Strains, Phase IV (KMG-IV): sequencing the most valuable type-strain genomes for metagenomic binning, comparative biology and taxonomic classification.</title>
        <authorList>
            <person name="Goeker M."/>
        </authorList>
    </citation>
    <scope>NUCLEOTIDE SEQUENCE [LARGE SCALE GENOMIC DNA]</scope>
    <source>
        <strain evidence="1 2">DSM 7138</strain>
    </source>
</reference>
<evidence type="ECO:0008006" key="3">
    <source>
        <dbReference type="Google" id="ProtNLM"/>
    </source>
</evidence>
<comment type="caution">
    <text evidence="1">The sequence shown here is derived from an EMBL/GenBank/DDBJ whole genome shotgun (WGS) entry which is preliminary data.</text>
</comment>
<dbReference type="AlphaFoldDB" id="A0A2T5BJ90"/>
<dbReference type="EMBL" id="PZZZ01000001">
    <property type="protein sequence ID" value="PTM99050.1"/>
    <property type="molecule type" value="Genomic_DNA"/>
</dbReference>
<evidence type="ECO:0000313" key="1">
    <source>
        <dbReference type="EMBL" id="PTM99050.1"/>
    </source>
</evidence>
<gene>
    <name evidence="1" type="ORF">C7449_101721</name>
</gene>
<proteinExistence type="predicted"/>
<keyword evidence="2" id="KW-1185">Reference proteome</keyword>
<accession>A0A2T5BJ90</accession>
<name>A0A2T5BJ90_MYCDI</name>
<organism evidence="1 2">
    <name type="scientific">Mycoplana dimorpha</name>
    <dbReference type="NCBI Taxonomy" id="28320"/>
    <lineage>
        <taxon>Bacteria</taxon>
        <taxon>Pseudomonadati</taxon>
        <taxon>Pseudomonadota</taxon>
        <taxon>Alphaproteobacteria</taxon>
        <taxon>Hyphomicrobiales</taxon>
        <taxon>Rhizobiaceae</taxon>
        <taxon>Mycoplana</taxon>
    </lineage>
</organism>
<dbReference type="Proteomes" id="UP000241247">
    <property type="component" value="Unassembled WGS sequence"/>
</dbReference>
<protein>
    <recommendedName>
        <fullName evidence="3">TnsA endonuclease-like protein</fullName>
    </recommendedName>
</protein>